<proteinExistence type="predicted"/>
<name>A0A7X0MVM7_9GAMM</name>
<evidence type="ECO:0000313" key="3">
    <source>
        <dbReference type="Proteomes" id="UP000528457"/>
    </source>
</evidence>
<dbReference type="Proteomes" id="UP000528457">
    <property type="component" value="Unassembled WGS sequence"/>
</dbReference>
<gene>
    <name evidence="2" type="ORF">HNR48_000287</name>
</gene>
<evidence type="ECO:0000256" key="1">
    <source>
        <dbReference type="SAM" id="Phobius"/>
    </source>
</evidence>
<keyword evidence="1" id="KW-0472">Membrane</keyword>
<dbReference type="RefSeq" id="WP_166852546.1">
    <property type="nucleotide sequence ID" value="NZ_JAAONY010000001.1"/>
</dbReference>
<reference evidence="2 3" key="1">
    <citation type="submission" date="2020-08" db="EMBL/GenBank/DDBJ databases">
        <title>Genomic Encyclopedia of Type Strains, Phase IV (KMG-IV): sequencing the most valuable type-strain genomes for metagenomic binning, comparative biology and taxonomic classification.</title>
        <authorList>
            <person name="Goeker M."/>
        </authorList>
    </citation>
    <scope>NUCLEOTIDE SEQUENCE [LARGE SCALE GENOMIC DNA]</scope>
    <source>
        <strain evidence="2 3">DSM 22368</strain>
    </source>
</reference>
<dbReference type="InParanoid" id="A0A7X0MVM7"/>
<keyword evidence="1" id="KW-0812">Transmembrane</keyword>
<sequence length="342" mass="39305">MLFFLQLLGGIVLSLAILAGLVYLYFKWKFGKYLDFDEDHSGEPLYIHLNEQIEPNWLEAKKVKLAASELESLGFKGGKAYSIHEMNGVCLQGFYKSPFAAVLYSHEIAGSWIDIVFDEVDGKEYTVSNAPMGSQMEERPETQKVFDAKLSVAEIYAKAEHLQASLSGGFVDIHEGNFREYFETAYKKDIAFRTRKGGISYEEFLASSKEAPFRSSDETVQEAFITCKEQELFRWHEAALEEYRVSENIDMEKFYDIEFSMLIVPFTTHPPAFVQYLLAQDFIDCDQEEQLSKVAEDTEDVNQLFDRINDLLSPELRATFVKDIDYPLPIKLYKMSPKMIDC</sequence>
<dbReference type="AlphaFoldDB" id="A0A7X0MVM7"/>
<protein>
    <submittedName>
        <fullName evidence="2">Uncharacterized protein</fullName>
    </submittedName>
</protein>
<evidence type="ECO:0000313" key="2">
    <source>
        <dbReference type="EMBL" id="MBB6520009.1"/>
    </source>
</evidence>
<accession>A0A7X0MVM7</accession>
<keyword evidence="3" id="KW-1185">Reference proteome</keyword>
<feature type="transmembrane region" description="Helical" evidence="1">
    <location>
        <begin position="6"/>
        <end position="26"/>
    </location>
</feature>
<comment type="caution">
    <text evidence="2">The sequence shown here is derived from an EMBL/GenBank/DDBJ whole genome shotgun (WGS) entry which is preliminary data.</text>
</comment>
<organism evidence="2 3">
    <name type="scientific">Pseudoteredinibacter isoporae</name>
    <dbReference type="NCBI Taxonomy" id="570281"/>
    <lineage>
        <taxon>Bacteria</taxon>
        <taxon>Pseudomonadati</taxon>
        <taxon>Pseudomonadota</taxon>
        <taxon>Gammaproteobacteria</taxon>
        <taxon>Cellvibrionales</taxon>
        <taxon>Cellvibrionaceae</taxon>
        <taxon>Pseudoteredinibacter</taxon>
    </lineage>
</organism>
<keyword evidence="1" id="KW-1133">Transmembrane helix</keyword>
<dbReference type="EMBL" id="JACHHT010000001">
    <property type="protein sequence ID" value="MBB6520009.1"/>
    <property type="molecule type" value="Genomic_DNA"/>
</dbReference>